<evidence type="ECO:0000256" key="1">
    <source>
        <dbReference type="SAM" id="Phobius"/>
    </source>
</evidence>
<accession>A0ABX8D7Y4</accession>
<dbReference type="RefSeq" id="WP_207340659.1">
    <property type="nucleotide sequence ID" value="NZ_CP074405.1"/>
</dbReference>
<evidence type="ECO:0000313" key="2">
    <source>
        <dbReference type="EMBL" id="QVI63539.1"/>
    </source>
</evidence>
<keyword evidence="1" id="KW-0472">Membrane</keyword>
<sequence length="316" mass="31184">MNLPVLLLSLAVAALVACLVAVVAARAATSAVGEVVVTPAAYDRARRHAATVALVAWAVLPTVAVLLPGAVPDGPGAGVALGCVPAVAGLAFLLVAAVGERTWPAPRGTVRGAALTRRTARDVAPRWTVVALLTWTALLLGTLLATGVTAGPDGRTVALQPDALVSTAAGPYPGAPYAVPLAAATVLLAVATWGVLHLVAARPAVAGVSTDDDALLRRVSGARVVAGVQLVVGGTLAAVLLATGKAVRSAAHATYAVDGVSIEVVQPVAAALGTAALAAAPVVGLTTLLLAATALLRSSRAAQPRVAVRLDVRVTG</sequence>
<protein>
    <submittedName>
        <fullName evidence="2">Uncharacterized protein</fullName>
    </submittedName>
</protein>
<dbReference type="EMBL" id="CP074405">
    <property type="protein sequence ID" value="QVI63539.1"/>
    <property type="molecule type" value="Genomic_DNA"/>
</dbReference>
<keyword evidence="1" id="KW-1133">Transmembrane helix</keyword>
<name>A0ABX8D7Y4_9CELL</name>
<feature type="transmembrane region" description="Helical" evidence="1">
    <location>
        <begin position="177"/>
        <end position="200"/>
    </location>
</feature>
<feature type="transmembrane region" description="Helical" evidence="1">
    <location>
        <begin position="268"/>
        <end position="296"/>
    </location>
</feature>
<feature type="transmembrane region" description="Helical" evidence="1">
    <location>
        <begin position="49"/>
        <end position="71"/>
    </location>
</feature>
<keyword evidence="1" id="KW-0812">Transmembrane</keyword>
<dbReference type="Proteomes" id="UP000677804">
    <property type="component" value="Chromosome"/>
</dbReference>
<evidence type="ECO:0000313" key="3">
    <source>
        <dbReference type="Proteomes" id="UP000677804"/>
    </source>
</evidence>
<reference evidence="2 3" key="1">
    <citation type="submission" date="2021-05" db="EMBL/GenBank/DDBJ databases">
        <title>Novel species in genus Cellulomonas.</title>
        <authorList>
            <person name="Zhang G."/>
        </authorList>
    </citation>
    <scope>NUCLEOTIDE SEQUENCE [LARGE SCALE GENOMIC DNA]</scope>
    <source>
        <strain evidence="3">zg-ZUI222</strain>
    </source>
</reference>
<feature type="transmembrane region" description="Helical" evidence="1">
    <location>
        <begin position="6"/>
        <end position="28"/>
    </location>
</feature>
<feature type="transmembrane region" description="Helical" evidence="1">
    <location>
        <begin position="221"/>
        <end position="242"/>
    </location>
</feature>
<feature type="transmembrane region" description="Helical" evidence="1">
    <location>
        <begin position="77"/>
        <end position="98"/>
    </location>
</feature>
<organism evidence="2 3">
    <name type="scientific">Cellulomonas wangleii</name>
    <dbReference type="NCBI Taxonomy" id="2816956"/>
    <lineage>
        <taxon>Bacteria</taxon>
        <taxon>Bacillati</taxon>
        <taxon>Actinomycetota</taxon>
        <taxon>Actinomycetes</taxon>
        <taxon>Micrococcales</taxon>
        <taxon>Cellulomonadaceae</taxon>
        <taxon>Cellulomonas</taxon>
    </lineage>
</organism>
<gene>
    <name evidence="2" type="ORF">KG103_06670</name>
</gene>
<keyword evidence="3" id="KW-1185">Reference proteome</keyword>
<feature type="transmembrane region" description="Helical" evidence="1">
    <location>
        <begin position="127"/>
        <end position="150"/>
    </location>
</feature>
<proteinExistence type="predicted"/>